<feature type="chain" id="PRO_5039181959" description="Lipoprotein" evidence="1">
    <location>
        <begin position="21"/>
        <end position="143"/>
    </location>
</feature>
<keyword evidence="3" id="KW-1185">Reference proteome</keyword>
<dbReference type="RefSeq" id="WP_174496101.1">
    <property type="nucleotide sequence ID" value="NZ_CADDWK010000006.1"/>
</dbReference>
<gene>
    <name evidence="2" type="ORF">HNQ94_001996</name>
</gene>
<name>A0A841Q5A6_9BACI</name>
<dbReference type="PROSITE" id="PS51257">
    <property type="entry name" value="PROKAR_LIPOPROTEIN"/>
    <property type="match status" value="1"/>
</dbReference>
<proteinExistence type="predicted"/>
<reference evidence="2 3" key="1">
    <citation type="submission" date="2020-08" db="EMBL/GenBank/DDBJ databases">
        <title>Genomic Encyclopedia of Type Strains, Phase IV (KMG-IV): sequencing the most valuable type-strain genomes for metagenomic binning, comparative biology and taxonomic classification.</title>
        <authorList>
            <person name="Goeker M."/>
        </authorList>
    </citation>
    <scope>NUCLEOTIDE SEQUENCE [LARGE SCALE GENOMIC DNA]</scope>
    <source>
        <strain evidence="2 3">DSM 19612</strain>
    </source>
</reference>
<dbReference type="EMBL" id="JACHGH010000005">
    <property type="protein sequence ID" value="MBB6453547.1"/>
    <property type="molecule type" value="Genomic_DNA"/>
</dbReference>
<evidence type="ECO:0000313" key="2">
    <source>
        <dbReference type="EMBL" id="MBB6453547.1"/>
    </source>
</evidence>
<organism evidence="2 3">
    <name type="scientific">Salirhabdus euzebyi</name>
    <dbReference type="NCBI Taxonomy" id="394506"/>
    <lineage>
        <taxon>Bacteria</taxon>
        <taxon>Bacillati</taxon>
        <taxon>Bacillota</taxon>
        <taxon>Bacilli</taxon>
        <taxon>Bacillales</taxon>
        <taxon>Bacillaceae</taxon>
        <taxon>Salirhabdus</taxon>
    </lineage>
</organism>
<evidence type="ECO:0008006" key="4">
    <source>
        <dbReference type="Google" id="ProtNLM"/>
    </source>
</evidence>
<evidence type="ECO:0000313" key="3">
    <source>
        <dbReference type="Proteomes" id="UP000581688"/>
    </source>
</evidence>
<feature type="signal peptide" evidence="1">
    <location>
        <begin position="1"/>
        <end position="20"/>
    </location>
</feature>
<comment type="caution">
    <text evidence="2">The sequence shown here is derived from an EMBL/GenBank/DDBJ whole genome shotgun (WGS) entry which is preliminary data.</text>
</comment>
<keyword evidence="1" id="KW-0732">Signal</keyword>
<dbReference type="AlphaFoldDB" id="A0A841Q5A6"/>
<sequence length="143" mass="15823">MKKMIALLSMIFILSGCSILGEVNNSVNYVGEATDYLTYLNNFAEETPQMIQQAATDAVVMDNLVDKFNELKAEIMAFNILDAPALAEDIHQNLVEKNELILTEINNVLENGQVAVDKIENSPIFSTINDATNLMNQIENLGL</sequence>
<protein>
    <recommendedName>
        <fullName evidence="4">Lipoprotein</fullName>
    </recommendedName>
</protein>
<accession>A0A841Q5A6</accession>
<dbReference type="InterPro" id="IPR045956">
    <property type="entry name" value="DUF6376"/>
</dbReference>
<evidence type="ECO:0000256" key="1">
    <source>
        <dbReference type="SAM" id="SignalP"/>
    </source>
</evidence>
<dbReference type="Pfam" id="PF19903">
    <property type="entry name" value="DUF6376"/>
    <property type="match status" value="1"/>
</dbReference>
<dbReference type="Proteomes" id="UP000581688">
    <property type="component" value="Unassembled WGS sequence"/>
</dbReference>